<sequence length="378" mass="43133">MLDLIIVSFKRICVMNVFKYFRPNIYFEKAVRYNELYFSETHELNDPHDLNATYFFEDDPESWTKLLCLSEKGSAWSIDLHVNPECKHLAKRLNDLFRNIEFESSDSIKTVVENKAKELEEIFVAALWEGSPTASTFSFTSKSPPKARAEMCRFELTALLGRGHNQLFYSLSFSKRALEPMMWAHYADGFKGCVLIYGATDNKLSVKHHPLAREAYPYPLLPVTYINGDKRISILECAVSGSTKKVAALLQKNSGWDYEKEVRLLTMEEIDNKFQAILPKVPVNNRQKILYHSANDLVGVIFGPRCDEKYKKKIETIIRDNRFYQGQKSFFSLGTTLTNDGVVKVTEAARCICISQSDGRSPISEDALENLLLSLGIS</sequence>
<reference evidence="1 2" key="1">
    <citation type="submission" date="2019-11" db="EMBL/GenBank/DDBJ databases">
        <title>Epiphytic Pseudomonas syringae from cherry orchards.</title>
        <authorList>
            <person name="Hulin M.T."/>
        </authorList>
    </citation>
    <scope>NUCLEOTIDE SEQUENCE [LARGE SCALE GENOMIC DNA]</scope>
    <source>
        <strain evidence="1 2">PA-6-3B</strain>
    </source>
</reference>
<evidence type="ECO:0000313" key="1">
    <source>
        <dbReference type="EMBL" id="MCF5154455.1"/>
    </source>
</evidence>
<proteinExistence type="predicted"/>
<accession>A0ABS9FQN3</accession>
<comment type="caution">
    <text evidence="1">The sequence shown here is derived from an EMBL/GenBank/DDBJ whole genome shotgun (WGS) entry which is preliminary data.</text>
</comment>
<organism evidence="1 2">
    <name type="scientific">Pseudomonas lactis</name>
    <dbReference type="NCBI Taxonomy" id="1615674"/>
    <lineage>
        <taxon>Bacteria</taxon>
        <taxon>Pseudomonadati</taxon>
        <taxon>Pseudomonadota</taxon>
        <taxon>Gammaproteobacteria</taxon>
        <taxon>Pseudomonadales</taxon>
        <taxon>Pseudomonadaceae</taxon>
        <taxon>Pseudomonas</taxon>
    </lineage>
</organism>
<protein>
    <submittedName>
        <fullName evidence="1">DUF2971 domain-containing protein</fullName>
    </submittedName>
</protein>
<keyword evidence="2" id="KW-1185">Reference proteome</keyword>
<dbReference type="Pfam" id="PF11185">
    <property type="entry name" value="DUF2971"/>
    <property type="match status" value="1"/>
</dbReference>
<name>A0ABS9FQN3_9PSED</name>
<dbReference type="InterPro" id="IPR021352">
    <property type="entry name" value="DUF2971"/>
</dbReference>
<dbReference type="Proteomes" id="UP000814074">
    <property type="component" value="Unassembled WGS sequence"/>
</dbReference>
<dbReference type="EMBL" id="WKDU01000020">
    <property type="protein sequence ID" value="MCF5154455.1"/>
    <property type="molecule type" value="Genomic_DNA"/>
</dbReference>
<gene>
    <name evidence="1" type="ORF">GIW47_17745</name>
</gene>
<evidence type="ECO:0000313" key="2">
    <source>
        <dbReference type="Proteomes" id="UP000814074"/>
    </source>
</evidence>